<keyword evidence="4" id="KW-1185">Reference proteome</keyword>
<feature type="transmembrane region" description="Helical" evidence="1">
    <location>
        <begin position="214"/>
        <end position="231"/>
    </location>
</feature>
<evidence type="ECO:0000256" key="1">
    <source>
        <dbReference type="SAM" id="Phobius"/>
    </source>
</evidence>
<organism evidence="3 4">
    <name type="scientific">Priestia taiwanensis</name>
    <dbReference type="NCBI Taxonomy" id="1347902"/>
    <lineage>
        <taxon>Bacteria</taxon>
        <taxon>Bacillati</taxon>
        <taxon>Bacillota</taxon>
        <taxon>Bacilli</taxon>
        <taxon>Bacillales</taxon>
        <taxon>Bacillaceae</taxon>
        <taxon>Priestia</taxon>
    </lineage>
</organism>
<dbReference type="AlphaFoldDB" id="A0A917APJ3"/>
<protein>
    <recommendedName>
        <fullName evidence="2">HTH cro/C1-type domain-containing protein</fullName>
    </recommendedName>
</protein>
<feature type="domain" description="HTH cro/C1-type" evidence="2">
    <location>
        <begin position="127"/>
        <end position="148"/>
    </location>
</feature>
<proteinExistence type="predicted"/>
<evidence type="ECO:0000313" key="3">
    <source>
        <dbReference type="EMBL" id="GGE61594.1"/>
    </source>
</evidence>
<reference evidence="3" key="1">
    <citation type="journal article" date="2014" name="Int. J. Syst. Evol. Microbiol.">
        <title>Complete genome sequence of Corynebacterium casei LMG S-19264T (=DSM 44701T), isolated from a smear-ripened cheese.</title>
        <authorList>
            <consortium name="US DOE Joint Genome Institute (JGI-PGF)"/>
            <person name="Walter F."/>
            <person name="Albersmeier A."/>
            <person name="Kalinowski J."/>
            <person name="Ruckert C."/>
        </authorList>
    </citation>
    <scope>NUCLEOTIDE SEQUENCE</scope>
    <source>
        <strain evidence="3">CGMCC 1.12698</strain>
    </source>
</reference>
<dbReference type="PANTHER" id="PTHR43415:SF3">
    <property type="entry name" value="GNAT-FAMILY ACETYLTRANSFERASE"/>
    <property type="match status" value="1"/>
</dbReference>
<dbReference type="InterPro" id="IPR016181">
    <property type="entry name" value="Acyl_CoA_acyltransferase"/>
</dbReference>
<keyword evidence="1" id="KW-1133">Transmembrane helix</keyword>
<evidence type="ECO:0000313" key="4">
    <source>
        <dbReference type="Proteomes" id="UP000605259"/>
    </source>
</evidence>
<reference evidence="3" key="2">
    <citation type="submission" date="2020-09" db="EMBL/GenBank/DDBJ databases">
        <authorList>
            <person name="Sun Q."/>
            <person name="Zhou Y."/>
        </authorList>
    </citation>
    <scope>NUCLEOTIDE SEQUENCE</scope>
    <source>
        <strain evidence="3">CGMCC 1.12698</strain>
    </source>
</reference>
<dbReference type="Proteomes" id="UP000605259">
    <property type="component" value="Unassembled WGS sequence"/>
</dbReference>
<dbReference type="Gene3D" id="3.40.630.30">
    <property type="match status" value="1"/>
</dbReference>
<dbReference type="PROSITE" id="PS50943">
    <property type="entry name" value="HTH_CROC1"/>
    <property type="match status" value="1"/>
</dbReference>
<dbReference type="PANTHER" id="PTHR43415">
    <property type="entry name" value="SPERMIDINE N(1)-ACETYLTRANSFERASE"/>
    <property type="match status" value="1"/>
</dbReference>
<gene>
    <name evidence="3" type="ORF">GCM10007140_09880</name>
</gene>
<evidence type="ECO:0000259" key="2">
    <source>
        <dbReference type="PROSITE" id="PS50943"/>
    </source>
</evidence>
<comment type="caution">
    <text evidence="3">The sequence shown here is derived from an EMBL/GenBank/DDBJ whole genome shotgun (WGS) entry which is preliminary data.</text>
</comment>
<dbReference type="SUPFAM" id="SSF55729">
    <property type="entry name" value="Acyl-CoA N-acyltransferases (Nat)"/>
    <property type="match status" value="1"/>
</dbReference>
<dbReference type="EMBL" id="BMFK01000001">
    <property type="protein sequence ID" value="GGE61594.1"/>
    <property type="molecule type" value="Genomic_DNA"/>
</dbReference>
<accession>A0A917APJ3</accession>
<dbReference type="InterPro" id="IPR000182">
    <property type="entry name" value="GNAT_dom"/>
</dbReference>
<feature type="transmembrane region" description="Helical" evidence="1">
    <location>
        <begin position="173"/>
        <end position="194"/>
    </location>
</feature>
<dbReference type="GO" id="GO:0016747">
    <property type="term" value="F:acyltransferase activity, transferring groups other than amino-acyl groups"/>
    <property type="evidence" value="ECO:0007669"/>
    <property type="project" value="InterPro"/>
</dbReference>
<sequence>MRLESKRIYLRLPCESDARIMLESTLDKEINYMTGTKSTFTLEQIQSHIKRITNDPNRHDFAICLQGTDEIIGELAIVDINEEDKKAGFRIAMNSIGLTGKGYGTEAIKLVLRFVFEQLKLNRLQLGYPSIELLIKLSDIFDISLDELVKEDNSLKEKLIKDSRKLSYPKWKLFFDILLMIGFLIILAKIFIIIGNKLFDLNIVFLQDSLLLQVGPFFMTIIAAIGSESLAKKYK</sequence>
<keyword evidence="1" id="KW-0812">Transmembrane</keyword>
<keyword evidence="1" id="KW-0472">Membrane</keyword>
<name>A0A917APJ3_9BACI</name>
<dbReference type="Pfam" id="PF13302">
    <property type="entry name" value="Acetyltransf_3"/>
    <property type="match status" value="1"/>
</dbReference>
<dbReference type="InterPro" id="IPR001387">
    <property type="entry name" value="Cro/C1-type_HTH"/>
</dbReference>